<comment type="caution">
    <text evidence="4">The sequence shown here is derived from an EMBL/GenBank/DDBJ whole genome shotgun (WGS) entry which is preliminary data.</text>
</comment>
<gene>
    <name evidence="4" type="ORF">Vafri_6749</name>
</gene>
<accession>A0A8J4AZC7</accession>
<dbReference type="Gene3D" id="3.30.40.10">
    <property type="entry name" value="Zinc/RING finger domain, C3HC4 (zinc finger)"/>
    <property type="match status" value="1"/>
</dbReference>
<dbReference type="GO" id="GO:0008270">
    <property type="term" value="F:zinc ion binding"/>
    <property type="evidence" value="ECO:0007669"/>
    <property type="project" value="UniProtKB-KW"/>
</dbReference>
<evidence type="ECO:0000313" key="4">
    <source>
        <dbReference type="EMBL" id="GIL50609.1"/>
    </source>
</evidence>
<keyword evidence="1" id="KW-0862">Zinc</keyword>
<dbReference type="AlphaFoldDB" id="A0A8J4AZC7"/>
<dbReference type="Pfam" id="PF13639">
    <property type="entry name" value="zf-RING_2"/>
    <property type="match status" value="1"/>
</dbReference>
<keyword evidence="1" id="KW-0479">Metal-binding</keyword>
<keyword evidence="1" id="KW-0863">Zinc-finger</keyword>
<evidence type="ECO:0000256" key="2">
    <source>
        <dbReference type="SAM" id="MobiDB-lite"/>
    </source>
</evidence>
<dbReference type="InterPro" id="IPR001841">
    <property type="entry name" value="Znf_RING"/>
</dbReference>
<dbReference type="EMBL" id="BNCO01000009">
    <property type="protein sequence ID" value="GIL50609.1"/>
    <property type="molecule type" value="Genomic_DNA"/>
</dbReference>
<dbReference type="SUPFAM" id="SSF57850">
    <property type="entry name" value="RING/U-box"/>
    <property type="match status" value="1"/>
</dbReference>
<dbReference type="InterPro" id="IPR013083">
    <property type="entry name" value="Znf_RING/FYVE/PHD"/>
</dbReference>
<keyword evidence="5" id="KW-1185">Reference proteome</keyword>
<proteinExistence type="predicted"/>
<feature type="domain" description="RING-type" evidence="3">
    <location>
        <begin position="173"/>
        <end position="222"/>
    </location>
</feature>
<feature type="region of interest" description="Disordered" evidence="2">
    <location>
        <begin position="271"/>
        <end position="341"/>
    </location>
</feature>
<dbReference type="SMART" id="SM00184">
    <property type="entry name" value="RING"/>
    <property type="match status" value="1"/>
</dbReference>
<name>A0A8J4AZC7_9CHLO</name>
<feature type="compositionally biased region" description="Acidic residues" evidence="2">
    <location>
        <begin position="324"/>
        <end position="335"/>
    </location>
</feature>
<evidence type="ECO:0000313" key="5">
    <source>
        <dbReference type="Proteomes" id="UP000747399"/>
    </source>
</evidence>
<reference evidence="4" key="1">
    <citation type="journal article" date="2021" name="Proc. Natl. Acad. Sci. U.S.A.">
        <title>Three genomes in the algal genus Volvox reveal the fate of a haploid sex-determining region after a transition to homothallism.</title>
        <authorList>
            <person name="Yamamoto K."/>
            <person name="Hamaji T."/>
            <person name="Kawai-Toyooka H."/>
            <person name="Matsuzaki R."/>
            <person name="Takahashi F."/>
            <person name="Nishimura Y."/>
            <person name="Kawachi M."/>
            <person name="Noguchi H."/>
            <person name="Minakuchi Y."/>
            <person name="Umen J.G."/>
            <person name="Toyoda A."/>
            <person name="Nozaki H."/>
        </authorList>
    </citation>
    <scope>NUCLEOTIDE SEQUENCE</scope>
    <source>
        <strain evidence="4">NIES-3780</strain>
    </source>
</reference>
<evidence type="ECO:0000256" key="1">
    <source>
        <dbReference type="PROSITE-ProRule" id="PRU00175"/>
    </source>
</evidence>
<dbReference type="PROSITE" id="PS50089">
    <property type="entry name" value="ZF_RING_2"/>
    <property type="match status" value="1"/>
</dbReference>
<sequence length="341" mass="35675">MQTLVEAVESIEDGLRRASNGCLRSELINRCFLASLYEAQLAARSAGSAAKVGSPIPELCSDTLPKAMCNLERATALAAQLREYEVLTYCAIGLAELQISCRDLAAASATFDGCVASCAAIADVPLRASLLQRLLPKSMEVCNMQGRTADSFVRLRLLNTVLALNGRCMIEECSICGKALSGDRACLALGCGHSFHRDCCDCWLGRKMFICGTFRAECPVCTQVDWSLKPTPAALLALEEFKVACASGIASGSSGGPSGYGFYRDDNINGDAGSSSSSSSSSSGSSSSSESGSNSGSTIKERCTKNGCSYIKSEGSSCSGSSDGSDENDEGDDDCADSKIR</sequence>
<evidence type="ECO:0000259" key="3">
    <source>
        <dbReference type="PROSITE" id="PS50089"/>
    </source>
</evidence>
<dbReference type="Proteomes" id="UP000747399">
    <property type="component" value="Unassembled WGS sequence"/>
</dbReference>
<organism evidence="4 5">
    <name type="scientific">Volvox africanus</name>
    <dbReference type="NCBI Taxonomy" id="51714"/>
    <lineage>
        <taxon>Eukaryota</taxon>
        <taxon>Viridiplantae</taxon>
        <taxon>Chlorophyta</taxon>
        <taxon>core chlorophytes</taxon>
        <taxon>Chlorophyceae</taxon>
        <taxon>CS clade</taxon>
        <taxon>Chlamydomonadales</taxon>
        <taxon>Volvocaceae</taxon>
        <taxon>Volvox</taxon>
    </lineage>
</organism>
<protein>
    <recommendedName>
        <fullName evidence="3">RING-type domain-containing protein</fullName>
    </recommendedName>
</protein>
<feature type="compositionally biased region" description="Low complexity" evidence="2">
    <location>
        <begin position="313"/>
        <end position="323"/>
    </location>
</feature>
<feature type="compositionally biased region" description="Low complexity" evidence="2">
    <location>
        <begin position="273"/>
        <end position="297"/>
    </location>
</feature>